<gene>
    <name evidence="6" type="ORF">HC031_31255</name>
</gene>
<protein>
    <submittedName>
        <fullName evidence="6">Extracellular solute-binding protein</fullName>
    </submittedName>
</protein>
<feature type="transmembrane region" description="Helical" evidence="5">
    <location>
        <begin position="16"/>
        <end position="33"/>
    </location>
</feature>
<evidence type="ECO:0000256" key="3">
    <source>
        <dbReference type="ARBA" id="ARBA00022729"/>
    </source>
</evidence>
<accession>A0ABX0Y746</accession>
<keyword evidence="7" id="KW-1185">Reference proteome</keyword>
<keyword evidence="3" id="KW-0732">Signal</keyword>
<comment type="caution">
    <text evidence="6">The sequence shown here is derived from an EMBL/GenBank/DDBJ whole genome shotgun (WGS) entry which is preliminary data.</text>
</comment>
<keyword evidence="5" id="KW-0812">Transmembrane</keyword>
<dbReference type="InterPro" id="IPR006059">
    <property type="entry name" value="SBP"/>
</dbReference>
<feature type="region of interest" description="Disordered" evidence="4">
    <location>
        <begin position="254"/>
        <end position="277"/>
    </location>
</feature>
<evidence type="ECO:0000256" key="4">
    <source>
        <dbReference type="SAM" id="MobiDB-lite"/>
    </source>
</evidence>
<proteinExistence type="inferred from homology"/>
<comment type="similarity">
    <text evidence="1">Belongs to the bacterial solute-binding protein 1 family.</text>
</comment>
<keyword evidence="5" id="KW-0472">Membrane</keyword>
<dbReference type="SUPFAM" id="SSF53850">
    <property type="entry name" value="Periplasmic binding protein-like II"/>
    <property type="match status" value="1"/>
</dbReference>
<dbReference type="Pfam" id="PF13416">
    <property type="entry name" value="SBP_bac_8"/>
    <property type="match status" value="1"/>
</dbReference>
<evidence type="ECO:0000256" key="1">
    <source>
        <dbReference type="ARBA" id="ARBA00008520"/>
    </source>
</evidence>
<sequence length="446" mass="48326">MSQETPPPRRHWLRRLYPYAVGFLGGILVLVLIDSVRGILDHSRALEPGDLVVLSGTDTSTGAQRQHLLDRWNADHPRNQARLEELPNSADLQHSGLVSQAQRNDGRVDVYNLDVTWIPEFAAAGYIRPFGSTDTNGFLPQPLASCEFDHKLWALPFNTDAGLLYYRTDVLGKGGERIPAQLPPSPEDMRQIASQPPATGAPGIQAGYVTQLRSYEGLTVNALEAIWAAGGEVVSPDGRIVLDPDQAARALEPLAQGSTAGPGQKPGLLAESEQDDEKQTAIAFASGTVTMMRNWPVWYGNLKHRPDQASTSGFDITAHFNVKPLRHSVLGGQDLAIATGTTKPKAAKALIEFLTNPANERTLFGDGGLPATRADAYRDSGVVAKQPYAPVLLEALKDARPRPVTTHYPLFSDTFQDIINQALHNNGKLPADAARRLANALAGRIQ</sequence>
<dbReference type="Gene3D" id="3.40.190.10">
    <property type="entry name" value="Periplasmic binding protein-like II"/>
    <property type="match status" value="2"/>
</dbReference>
<dbReference type="PANTHER" id="PTHR30061:SF50">
    <property type="entry name" value="MALTOSE_MALTODEXTRIN-BINDING PERIPLASMIC PROTEIN"/>
    <property type="match status" value="1"/>
</dbReference>
<organism evidence="6 7">
    <name type="scientific">Planosporangium thailandense</name>
    <dbReference type="NCBI Taxonomy" id="765197"/>
    <lineage>
        <taxon>Bacteria</taxon>
        <taxon>Bacillati</taxon>
        <taxon>Actinomycetota</taxon>
        <taxon>Actinomycetes</taxon>
        <taxon>Micromonosporales</taxon>
        <taxon>Micromonosporaceae</taxon>
        <taxon>Planosporangium</taxon>
    </lineage>
</organism>
<dbReference type="PANTHER" id="PTHR30061">
    <property type="entry name" value="MALTOSE-BINDING PERIPLASMIC PROTEIN"/>
    <property type="match status" value="1"/>
</dbReference>
<dbReference type="EMBL" id="JAATVY010000047">
    <property type="protein sequence ID" value="NJC74158.1"/>
    <property type="molecule type" value="Genomic_DNA"/>
</dbReference>
<keyword evidence="5" id="KW-1133">Transmembrane helix</keyword>
<name>A0ABX0Y746_9ACTN</name>
<dbReference type="Proteomes" id="UP000722989">
    <property type="component" value="Unassembled WGS sequence"/>
</dbReference>
<feature type="region of interest" description="Disordered" evidence="4">
    <location>
        <begin position="181"/>
        <end position="200"/>
    </location>
</feature>
<evidence type="ECO:0000313" key="7">
    <source>
        <dbReference type="Proteomes" id="UP000722989"/>
    </source>
</evidence>
<evidence type="ECO:0000256" key="5">
    <source>
        <dbReference type="SAM" id="Phobius"/>
    </source>
</evidence>
<reference evidence="6 7" key="1">
    <citation type="submission" date="2020-03" db="EMBL/GenBank/DDBJ databases">
        <title>WGS of the type strain of Planosporangium spp.</title>
        <authorList>
            <person name="Thawai C."/>
        </authorList>
    </citation>
    <scope>NUCLEOTIDE SEQUENCE [LARGE SCALE GENOMIC DNA]</scope>
    <source>
        <strain evidence="6 7">TBRC 5610</strain>
    </source>
</reference>
<dbReference type="RefSeq" id="WP_167929062.1">
    <property type="nucleotide sequence ID" value="NZ_JAATVY010000047.1"/>
</dbReference>
<evidence type="ECO:0000256" key="2">
    <source>
        <dbReference type="ARBA" id="ARBA00022448"/>
    </source>
</evidence>
<keyword evidence="2" id="KW-0813">Transport</keyword>
<evidence type="ECO:0000313" key="6">
    <source>
        <dbReference type="EMBL" id="NJC74158.1"/>
    </source>
</evidence>